<dbReference type="PANTHER" id="PTHR12608:SF1">
    <property type="entry name" value="TRANSMEMBRANE PROTEIN 165"/>
    <property type="match status" value="1"/>
</dbReference>
<evidence type="ECO:0000256" key="6">
    <source>
        <dbReference type="RuleBase" id="RU365102"/>
    </source>
</evidence>
<dbReference type="AlphaFoldDB" id="Q0VL27"/>
<feature type="transmembrane region" description="Helical" evidence="6">
    <location>
        <begin position="144"/>
        <end position="164"/>
    </location>
</feature>
<keyword evidence="4 6" id="KW-1133">Transmembrane helix</keyword>
<name>Q0VL27_ALCBS</name>
<sequence>MSHNPAPLEIFMEALFSAFVLVALGEIGDKTQLLSLALILKFRKPWPILAGVVVATLLNHGASVWFGDWLASTIPLEWLRWTLGLSFIGLGLWMLIPDADEEVEDNPRFGPFLTALVLFFIAEIGDKTQLATIALAIQFKDQFWPVLSGSTLGMIAANLPVIWLAHQFGSQQFETWAHRISAALFVGFGIIALLG</sequence>
<evidence type="ECO:0000256" key="1">
    <source>
        <dbReference type="ARBA" id="ARBA00004141"/>
    </source>
</evidence>
<evidence type="ECO:0000256" key="4">
    <source>
        <dbReference type="ARBA" id="ARBA00022989"/>
    </source>
</evidence>
<dbReference type="EMBL" id="AM286690">
    <property type="protein sequence ID" value="CAL18121.1"/>
    <property type="molecule type" value="Genomic_DNA"/>
</dbReference>
<dbReference type="InterPro" id="IPR001727">
    <property type="entry name" value="GDT1-like"/>
</dbReference>
<dbReference type="Proteomes" id="UP000008871">
    <property type="component" value="Chromosome"/>
</dbReference>
<dbReference type="GO" id="GO:0046873">
    <property type="term" value="F:metal ion transmembrane transporter activity"/>
    <property type="evidence" value="ECO:0007669"/>
    <property type="project" value="InterPro"/>
</dbReference>
<dbReference type="KEGG" id="abo:ABO_2673"/>
<dbReference type="Pfam" id="PF01169">
    <property type="entry name" value="GDT1"/>
    <property type="match status" value="2"/>
</dbReference>
<evidence type="ECO:0000256" key="3">
    <source>
        <dbReference type="ARBA" id="ARBA00022692"/>
    </source>
</evidence>
<accession>Q0VL27</accession>
<proteinExistence type="inferred from homology"/>
<dbReference type="HOGENOM" id="CLU_040186_2_1_6"/>
<protein>
    <recommendedName>
        <fullName evidence="6">GDT1 family protein</fullName>
    </recommendedName>
</protein>
<evidence type="ECO:0000313" key="8">
    <source>
        <dbReference type="Proteomes" id="UP000008871"/>
    </source>
</evidence>
<organism evidence="7 8">
    <name type="scientific">Alcanivorax borkumensis (strain ATCC 700651 / DSM 11573 / NCIMB 13689 / SK2)</name>
    <dbReference type="NCBI Taxonomy" id="393595"/>
    <lineage>
        <taxon>Bacteria</taxon>
        <taxon>Pseudomonadati</taxon>
        <taxon>Pseudomonadota</taxon>
        <taxon>Gammaproteobacteria</taxon>
        <taxon>Oceanospirillales</taxon>
        <taxon>Alcanivoracaceae</taxon>
        <taxon>Alcanivorax</taxon>
    </lineage>
</organism>
<dbReference type="STRING" id="393595.ABO_2673"/>
<keyword evidence="8" id="KW-1185">Reference proteome</keyword>
<evidence type="ECO:0000256" key="2">
    <source>
        <dbReference type="ARBA" id="ARBA00009190"/>
    </source>
</evidence>
<keyword evidence="3 6" id="KW-0812">Transmembrane</keyword>
<reference evidence="7 8" key="1">
    <citation type="journal article" date="2006" name="Nat. Biotechnol.">
        <title>Genome sequence of the ubiquitous hydrocarbon-degrading marine bacterium Alcanivorax borkumensis.</title>
        <authorList>
            <person name="Schneiker S."/>
            <person name="Martins dos Santos V.A.P."/>
            <person name="Bartels D."/>
            <person name="Bekel T."/>
            <person name="Brecht M."/>
            <person name="Buhrmester J."/>
            <person name="Chernikova T.N."/>
            <person name="Denaro R."/>
            <person name="Ferrer M."/>
            <person name="Gertler C."/>
            <person name="Goesmann A."/>
            <person name="Golyshina O.V."/>
            <person name="Kaminski F."/>
            <person name="Khachane A.N."/>
            <person name="Lang S."/>
            <person name="Linke B."/>
            <person name="McHardy A.C."/>
            <person name="Meyer F."/>
            <person name="Nechitaylo T."/>
            <person name="Puehler A."/>
            <person name="Regenhardt D."/>
            <person name="Rupp O."/>
            <person name="Sabirova J.S."/>
            <person name="Selbitschka W."/>
            <person name="Yakimov M.M."/>
            <person name="Timmis K.N."/>
            <person name="Vorhoelter F.-J."/>
            <person name="Weidner S."/>
            <person name="Kaiser O."/>
            <person name="Golyshin P.N."/>
        </authorList>
    </citation>
    <scope>NUCLEOTIDE SEQUENCE [LARGE SCALE GENOMIC DNA]</scope>
    <source>
        <strain evidence="8">ATCC 700651 / DSM 11573 / NCIMB 13689 / SK2</strain>
    </source>
</reference>
<feature type="transmembrane region" description="Helical" evidence="6">
    <location>
        <begin position="176"/>
        <end position="194"/>
    </location>
</feature>
<comment type="similarity">
    <text evidence="2 6">Belongs to the GDT1 family.</text>
</comment>
<comment type="subcellular location">
    <subcellularLocation>
        <location evidence="1 6">Membrane</location>
        <topology evidence="1 6">Multi-pass membrane protein</topology>
    </subcellularLocation>
</comment>
<dbReference type="GO" id="GO:0016020">
    <property type="term" value="C:membrane"/>
    <property type="evidence" value="ECO:0007669"/>
    <property type="project" value="UniProtKB-SubCell"/>
</dbReference>
<gene>
    <name evidence="7" type="ordered locus">ABO_2673</name>
</gene>
<dbReference type="eggNOG" id="COG2119">
    <property type="taxonomic scope" value="Bacteria"/>
</dbReference>
<feature type="transmembrane region" description="Helical" evidence="6">
    <location>
        <begin position="46"/>
        <end position="66"/>
    </location>
</feature>
<evidence type="ECO:0000256" key="5">
    <source>
        <dbReference type="ARBA" id="ARBA00023136"/>
    </source>
</evidence>
<feature type="transmembrane region" description="Helical" evidence="6">
    <location>
        <begin position="6"/>
        <end position="25"/>
    </location>
</feature>
<keyword evidence="5 6" id="KW-0472">Membrane</keyword>
<feature type="transmembrane region" description="Helical" evidence="6">
    <location>
        <begin position="78"/>
        <end position="96"/>
    </location>
</feature>
<dbReference type="PANTHER" id="PTHR12608">
    <property type="entry name" value="TRANSMEMBRANE PROTEIN HTP-1 RELATED"/>
    <property type="match status" value="1"/>
</dbReference>
<evidence type="ECO:0000313" key="7">
    <source>
        <dbReference type="EMBL" id="CAL18121.1"/>
    </source>
</evidence>